<keyword evidence="7" id="KW-1185">Reference proteome</keyword>
<dbReference type="InterPro" id="IPR007342">
    <property type="entry name" value="PsuG"/>
</dbReference>
<evidence type="ECO:0000256" key="5">
    <source>
        <dbReference type="ARBA" id="ARBA00023295"/>
    </source>
</evidence>
<dbReference type="GO" id="GO:0005737">
    <property type="term" value="C:cytoplasm"/>
    <property type="evidence" value="ECO:0007669"/>
    <property type="project" value="TreeGrafter"/>
</dbReference>
<name>A0AAN9TPE5_9HEMI</name>
<keyword evidence="1" id="KW-0479">Metal-binding</keyword>
<dbReference type="PANTHER" id="PTHR42909">
    <property type="entry name" value="ZGC:136858"/>
    <property type="match status" value="1"/>
</dbReference>
<protein>
    <recommendedName>
        <fullName evidence="8">Pseudouridine-5'-phosphate glycosidase</fullName>
    </recommendedName>
</protein>
<dbReference type="GO" id="GO:0004730">
    <property type="term" value="F:pseudouridylate synthase activity"/>
    <property type="evidence" value="ECO:0007669"/>
    <property type="project" value="InterPro"/>
</dbReference>
<dbReference type="SUPFAM" id="SSF110581">
    <property type="entry name" value="Indigoidine synthase A-like"/>
    <property type="match status" value="1"/>
</dbReference>
<dbReference type="GO" id="GO:0016798">
    <property type="term" value="F:hydrolase activity, acting on glycosyl bonds"/>
    <property type="evidence" value="ECO:0007669"/>
    <property type="project" value="UniProtKB-KW"/>
</dbReference>
<evidence type="ECO:0000256" key="2">
    <source>
        <dbReference type="ARBA" id="ARBA00022801"/>
    </source>
</evidence>
<evidence type="ECO:0000256" key="4">
    <source>
        <dbReference type="ARBA" id="ARBA00023239"/>
    </source>
</evidence>
<dbReference type="Proteomes" id="UP001367676">
    <property type="component" value="Unassembled WGS sequence"/>
</dbReference>
<evidence type="ECO:0008006" key="8">
    <source>
        <dbReference type="Google" id="ProtNLM"/>
    </source>
</evidence>
<proteinExistence type="inferred from homology"/>
<evidence type="ECO:0000313" key="7">
    <source>
        <dbReference type="Proteomes" id="UP001367676"/>
    </source>
</evidence>
<reference evidence="6 7" key="1">
    <citation type="submission" date="2024-03" db="EMBL/GenBank/DDBJ databases">
        <title>Adaptation during the transition from Ophiocordyceps entomopathogen to insect associate is accompanied by gene loss and intensified selection.</title>
        <authorList>
            <person name="Ward C.M."/>
            <person name="Onetto C.A."/>
            <person name="Borneman A.R."/>
        </authorList>
    </citation>
    <scope>NUCLEOTIDE SEQUENCE [LARGE SCALE GENOMIC DNA]</scope>
    <source>
        <strain evidence="6">AWRI1</strain>
        <tissue evidence="6">Single Adult Female</tissue>
    </source>
</reference>
<keyword evidence="4" id="KW-0456">Lyase</keyword>
<keyword evidence="5" id="KW-0326">Glycosidase</keyword>
<sequence length="363" mass="39134">METFPRDRNRGLNTVSTQVRVTNLWRISRQLHSHIDIAEPIAQAIASNKPVVALETTIVTHGMPYPENERVALEVEEIVRQQGAVAATIGVVNGKIKVGLDSKSLSALAEPESKKMKISKRDLPYALSRGLTGGTTVAATVFVSKLVGIDVFVTGGIGGVHRDVNESMDVSADLLELSRNPVLVVSAGVKSILDIGRTLEYLETCGVCVVTYGEGAEFPAFFSRKSGFKTPYNVSNEEEAASLIYKSQQLHSKSGILLAVPIPEYASLEAKKIQDVIEEALSKAKKDNISGKAVTPFLLDRVRENTAGESLASNMILIKNNAQIGSRIAVKLSEMKKYVCAGGAMLDILMYPTVAAEVDCTTE</sequence>
<organism evidence="6 7">
    <name type="scientific">Parthenolecanium corni</name>
    <dbReference type="NCBI Taxonomy" id="536013"/>
    <lineage>
        <taxon>Eukaryota</taxon>
        <taxon>Metazoa</taxon>
        <taxon>Ecdysozoa</taxon>
        <taxon>Arthropoda</taxon>
        <taxon>Hexapoda</taxon>
        <taxon>Insecta</taxon>
        <taxon>Pterygota</taxon>
        <taxon>Neoptera</taxon>
        <taxon>Paraneoptera</taxon>
        <taxon>Hemiptera</taxon>
        <taxon>Sternorrhyncha</taxon>
        <taxon>Coccoidea</taxon>
        <taxon>Coccidae</taxon>
        <taxon>Parthenolecanium</taxon>
    </lineage>
</organism>
<evidence type="ECO:0000256" key="1">
    <source>
        <dbReference type="ARBA" id="ARBA00022723"/>
    </source>
</evidence>
<dbReference type="GO" id="GO:0046872">
    <property type="term" value="F:metal ion binding"/>
    <property type="evidence" value="ECO:0007669"/>
    <property type="project" value="UniProtKB-KW"/>
</dbReference>
<dbReference type="HAMAP" id="MF_01876">
    <property type="entry name" value="PsiMP_glycosidase"/>
    <property type="match status" value="1"/>
</dbReference>
<accession>A0AAN9TPE5</accession>
<keyword evidence="2" id="KW-0378">Hydrolase</keyword>
<dbReference type="Pfam" id="PF04227">
    <property type="entry name" value="Indigoidine_A"/>
    <property type="match status" value="1"/>
</dbReference>
<comment type="caution">
    <text evidence="6">The sequence shown here is derived from an EMBL/GenBank/DDBJ whole genome shotgun (WGS) entry which is preliminary data.</text>
</comment>
<evidence type="ECO:0000256" key="3">
    <source>
        <dbReference type="ARBA" id="ARBA00023211"/>
    </source>
</evidence>
<dbReference type="InterPro" id="IPR022830">
    <property type="entry name" value="Indigdn_synthA-like"/>
</dbReference>
<dbReference type="EMBL" id="JBBCAQ010000007">
    <property type="protein sequence ID" value="KAK7602814.1"/>
    <property type="molecule type" value="Genomic_DNA"/>
</dbReference>
<dbReference type="AlphaFoldDB" id="A0AAN9TPE5"/>
<dbReference type="PANTHER" id="PTHR42909:SF1">
    <property type="entry name" value="CARBOHYDRATE KINASE PFKB DOMAIN-CONTAINING PROTEIN"/>
    <property type="match status" value="1"/>
</dbReference>
<dbReference type="Gene3D" id="3.40.1790.10">
    <property type="entry name" value="Indigoidine synthase domain"/>
    <property type="match status" value="1"/>
</dbReference>
<keyword evidence="3" id="KW-0464">Manganese</keyword>
<evidence type="ECO:0000313" key="6">
    <source>
        <dbReference type="EMBL" id="KAK7602814.1"/>
    </source>
</evidence>
<gene>
    <name evidence="6" type="ORF">V9T40_006788</name>
</gene>